<comment type="similarity">
    <text evidence="2">Belongs to the Nudix hydrolase family.</text>
</comment>
<comment type="caution">
    <text evidence="8">The sequence shown here is derived from an EMBL/GenBank/DDBJ whole genome shotgun (WGS) entry which is preliminary data.</text>
</comment>
<proteinExistence type="inferred from homology"/>
<dbReference type="PROSITE" id="PS00893">
    <property type="entry name" value="NUDIX_BOX"/>
    <property type="match status" value="1"/>
</dbReference>
<evidence type="ECO:0000256" key="5">
    <source>
        <dbReference type="ARBA" id="ARBA00022842"/>
    </source>
</evidence>
<evidence type="ECO:0000256" key="3">
    <source>
        <dbReference type="ARBA" id="ARBA00022723"/>
    </source>
</evidence>
<keyword evidence="5" id="KW-0460">Magnesium</keyword>
<accession>A0A329UJ34</accession>
<protein>
    <recommendedName>
        <fullName evidence="7">Nudix hydrolase domain-containing protein</fullName>
    </recommendedName>
</protein>
<gene>
    <name evidence="8" type="ORF">C4N24_01080</name>
</gene>
<feature type="compositionally biased region" description="Low complexity" evidence="6">
    <location>
        <begin position="640"/>
        <end position="651"/>
    </location>
</feature>
<dbReference type="SUPFAM" id="SSF55811">
    <property type="entry name" value="Nudix"/>
    <property type="match status" value="1"/>
</dbReference>
<evidence type="ECO:0000313" key="8">
    <source>
        <dbReference type="EMBL" id="RAW60728.1"/>
    </source>
</evidence>
<keyword evidence="3" id="KW-0479">Metal-binding</keyword>
<dbReference type="GO" id="GO:0005737">
    <property type="term" value="C:cytoplasm"/>
    <property type="evidence" value="ECO:0007669"/>
    <property type="project" value="TreeGrafter"/>
</dbReference>
<dbReference type="AlphaFoldDB" id="A0A329UJ34"/>
<dbReference type="InterPro" id="IPR020084">
    <property type="entry name" value="NUDIX_hydrolase_CS"/>
</dbReference>
<reference evidence="8 9" key="1">
    <citation type="submission" date="2018-02" db="EMBL/GenBank/DDBJ databases">
        <title>Complete genome sequencing of Faecalibacterium prausnitzii strains isolated from the human gut.</title>
        <authorList>
            <person name="Fitzgerald B.C."/>
            <person name="Shkoporov A.N."/>
            <person name="Ross P.R."/>
            <person name="Hill C."/>
        </authorList>
    </citation>
    <scope>NUCLEOTIDE SEQUENCE [LARGE SCALE GENOMIC DNA]</scope>
    <source>
        <strain evidence="8 9">APC923/51-1</strain>
    </source>
</reference>
<dbReference type="Pfam" id="PF06381">
    <property type="entry name" value="Phage_portal_3"/>
    <property type="match status" value="1"/>
</dbReference>
<feature type="compositionally biased region" description="Basic and acidic residues" evidence="6">
    <location>
        <begin position="652"/>
        <end position="667"/>
    </location>
</feature>
<dbReference type="InterPro" id="IPR015797">
    <property type="entry name" value="NUDIX_hydrolase-like_dom_sf"/>
</dbReference>
<evidence type="ECO:0000256" key="6">
    <source>
        <dbReference type="SAM" id="MobiDB-lite"/>
    </source>
</evidence>
<dbReference type="Gene3D" id="3.90.79.10">
    <property type="entry name" value="Nucleoside Triphosphate Pyrophosphohydrolase"/>
    <property type="match status" value="1"/>
</dbReference>
<organism evidence="8 9">
    <name type="scientific">Faecalibacterium prausnitzii</name>
    <dbReference type="NCBI Taxonomy" id="853"/>
    <lineage>
        <taxon>Bacteria</taxon>
        <taxon>Bacillati</taxon>
        <taxon>Bacillota</taxon>
        <taxon>Clostridia</taxon>
        <taxon>Eubacteriales</taxon>
        <taxon>Oscillospiraceae</taxon>
        <taxon>Faecalibacterium</taxon>
    </lineage>
</organism>
<evidence type="ECO:0000256" key="2">
    <source>
        <dbReference type="ARBA" id="ARBA00005582"/>
    </source>
</evidence>
<feature type="region of interest" description="Disordered" evidence="6">
    <location>
        <begin position="628"/>
        <end position="676"/>
    </location>
</feature>
<dbReference type="GO" id="GO:0046872">
    <property type="term" value="F:metal ion binding"/>
    <property type="evidence" value="ECO:0007669"/>
    <property type="project" value="UniProtKB-KW"/>
</dbReference>
<dbReference type="Pfam" id="PF00293">
    <property type="entry name" value="NUDIX"/>
    <property type="match status" value="1"/>
</dbReference>
<dbReference type="InterPro" id="IPR000086">
    <property type="entry name" value="NUDIX_hydrolase_dom"/>
</dbReference>
<feature type="domain" description="Nudix hydrolase" evidence="7">
    <location>
        <begin position="491"/>
        <end position="612"/>
    </location>
</feature>
<dbReference type="Proteomes" id="UP000251281">
    <property type="component" value="Unassembled WGS sequence"/>
</dbReference>
<dbReference type="GO" id="GO:0016818">
    <property type="term" value="F:hydrolase activity, acting on acid anhydrides, in phosphorus-containing anhydrides"/>
    <property type="evidence" value="ECO:0007669"/>
    <property type="project" value="TreeGrafter"/>
</dbReference>
<dbReference type="EMBL" id="PRLD01000001">
    <property type="protein sequence ID" value="RAW60728.1"/>
    <property type="molecule type" value="Genomic_DNA"/>
</dbReference>
<keyword evidence="4" id="KW-0378">Hydrolase</keyword>
<evidence type="ECO:0000313" key="9">
    <source>
        <dbReference type="Proteomes" id="UP000251281"/>
    </source>
</evidence>
<feature type="compositionally biased region" description="Basic and acidic residues" evidence="6">
    <location>
        <begin position="629"/>
        <end position="639"/>
    </location>
</feature>
<dbReference type="InterPro" id="IPR024459">
    <property type="entry name" value="Acb1-like_N"/>
</dbReference>
<sequence length="790" mass="87851">MIAGKEKKVKRVIPGKIKTQLRLDGYYNVLNKYGTQHDSTEYYQWATGAAVTDAELADLYAGNGLFSTIIDAPADDATKNGIDLGIKDKDLQKRLDDHLQTIHYQSKLAKALKWARLFGGSAVVMLVDDGRLLQDPLNWRDVHGVEELLVYGRNEVFPLWINGYENNPADEDYRKGGTGIPEFYQINSVYGSYVVHSSRCLVFHNGEIPEGSTMSNLYRTWGIPEYMHIREELRNACIGPGYSIRLLERLSMVTYKMKNLANVLSTVDGDDTVLQRMEMLDLARNLLNMVFIDADGEDVGIQSLSVAGVKDILDNACAMLSAVSHIPQTRLFGRSPAGENATGEGDMENYKEAVSGIQSGDLRDNTRTLVELILRGMAWNGEINEVPEYTITYKSAWSLSDDEKATQDQANAAAQLTRAQTASTYVTAGILETDEVRRSLAQDEQFDPENIITEVDVNQDWGMAAAGNPQNKIFTTGDFDRYKKNIVTDEGDCGYVAGFVLNDGKILCGQRSDGQGWCGPGGHIEPGETPSMAFRREAKEEFNIDVGDITYLGNCKGKPDEVLPVQIYLVNGFDGVPRCDQKEMFTATWMPPEQILKQDVPGGLVFEPFLRSVKEYLDQLGITLDDFDESKHNRDEDGKFSNSGGSTSSKDASSKENSSKDLNDSRSHAKINSNAVSAKGANTFKVKGFHNKQKLNNHWQNGRTHAAEYAPDGITTKEQYEKRAVQLLESSCGNGIKGYKTKEGLVCRYDTKKNDFAKGSPEKGVRTMFKPDDGEDYYKRQLELEGIEDD</sequence>
<dbReference type="PANTHER" id="PTHR43758">
    <property type="entry name" value="7,8-DIHYDRO-8-OXOGUANINE TRIPHOSPHATASE"/>
    <property type="match status" value="1"/>
</dbReference>
<evidence type="ECO:0000259" key="7">
    <source>
        <dbReference type="PROSITE" id="PS51462"/>
    </source>
</evidence>
<evidence type="ECO:0000256" key="1">
    <source>
        <dbReference type="ARBA" id="ARBA00001946"/>
    </source>
</evidence>
<dbReference type="PANTHER" id="PTHR43758:SF8">
    <property type="entry name" value="8-OXO-DGTP DIPHOSPHATASE YTKD-RELATED"/>
    <property type="match status" value="1"/>
</dbReference>
<evidence type="ECO:0000256" key="4">
    <source>
        <dbReference type="ARBA" id="ARBA00022801"/>
    </source>
</evidence>
<dbReference type="PROSITE" id="PS51462">
    <property type="entry name" value="NUDIX"/>
    <property type="match status" value="1"/>
</dbReference>
<name>A0A329UJ34_9FIRM</name>
<comment type="cofactor">
    <cofactor evidence="1">
        <name>Mg(2+)</name>
        <dbReference type="ChEBI" id="CHEBI:18420"/>
    </cofactor>
</comment>